<protein>
    <recommendedName>
        <fullName evidence="8">DNA-binding protein RAP1</fullName>
    </recommendedName>
</protein>
<gene>
    <name evidence="11" type="ORF">L873DRAFT_1791408</name>
</gene>
<dbReference type="AlphaFoldDB" id="A0A3N4JK82"/>
<dbReference type="Proteomes" id="UP000276215">
    <property type="component" value="Unassembled WGS sequence"/>
</dbReference>
<keyword evidence="7 8" id="KW-0539">Nucleus</keyword>
<accession>A0A3N4JK82</accession>
<evidence type="ECO:0000256" key="9">
    <source>
        <dbReference type="SAM" id="MobiDB-lite"/>
    </source>
</evidence>
<dbReference type="GO" id="GO:0010833">
    <property type="term" value="P:telomere maintenance via telomere lengthening"/>
    <property type="evidence" value="ECO:0007669"/>
    <property type="project" value="UniProtKB-UniRule"/>
</dbReference>
<reference evidence="11 12" key="1">
    <citation type="journal article" date="2018" name="Nat. Ecol. Evol.">
        <title>Pezizomycetes genomes reveal the molecular basis of ectomycorrhizal truffle lifestyle.</title>
        <authorList>
            <person name="Murat C."/>
            <person name="Payen T."/>
            <person name="Noel B."/>
            <person name="Kuo A."/>
            <person name="Morin E."/>
            <person name="Chen J."/>
            <person name="Kohler A."/>
            <person name="Krizsan K."/>
            <person name="Balestrini R."/>
            <person name="Da Silva C."/>
            <person name="Montanini B."/>
            <person name="Hainaut M."/>
            <person name="Levati E."/>
            <person name="Barry K.W."/>
            <person name="Belfiori B."/>
            <person name="Cichocki N."/>
            <person name="Clum A."/>
            <person name="Dockter R.B."/>
            <person name="Fauchery L."/>
            <person name="Guy J."/>
            <person name="Iotti M."/>
            <person name="Le Tacon F."/>
            <person name="Lindquist E.A."/>
            <person name="Lipzen A."/>
            <person name="Malagnac F."/>
            <person name="Mello A."/>
            <person name="Molinier V."/>
            <person name="Miyauchi S."/>
            <person name="Poulain J."/>
            <person name="Riccioni C."/>
            <person name="Rubini A."/>
            <person name="Sitrit Y."/>
            <person name="Splivallo R."/>
            <person name="Traeger S."/>
            <person name="Wang M."/>
            <person name="Zifcakova L."/>
            <person name="Wipf D."/>
            <person name="Zambonelli A."/>
            <person name="Paolocci F."/>
            <person name="Nowrousian M."/>
            <person name="Ottonello S."/>
            <person name="Baldrian P."/>
            <person name="Spatafora J.W."/>
            <person name="Henrissat B."/>
            <person name="Nagy L.G."/>
            <person name="Aury J.M."/>
            <person name="Wincker P."/>
            <person name="Grigoriev I.V."/>
            <person name="Bonfante P."/>
            <person name="Martin F.M."/>
        </authorList>
    </citation>
    <scope>NUCLEOTIDE SEQUENCE [LARGE SCALE GENOMIC DNA]</scope>
    <source>
        <strain evidence="11 12">120613-1</strain>
    </source>
</reference>
<comment type="similarity">
    <text evidence="1 8">Belongs to the RAP1 family.</text>
</comment>
<dbReference type="EMBL" id="ML120411">
    <property type="protein sequence ID" value="RPA96820.1"/>
    <property type="molecule type" value="Genomic_DNA"/>
</dbReference>
<dbReference type="PROSITE" id="PS50172">
    <property type="entry name" value="BRCT"/>
    <property type="match status" value="1"/>
</dbReference>
<feature type="compositionally biased region" description="Polar residues" evidence="9">
    <location>
        <begin position="102"/>
        <end position="113"/>
    </location>
</feature>
<dbReference type="InterPro" id="IPR039595">
    <property type="entry name" value="TE2IP/Rap1"/>
</dbReference>
<sequence length="757" mass="84327">MATIQEGNLSAPLYGSLFEGTKFWLSLLVPARSNYKKLIQANGGVLVTKEKDAEICLVDHLRETPQNDKLYSFKYIDACIKERKLVDLEEHRVIAKKKKNPSGATSQSKTTKSGKLGRNFFTQEDDDILLRAISVPGVKLAGNAIYHKLADEYPQHTMHSWRGRWVDHLSKIMTEGPVFQESNEPKPEPESREVTRDTTKETPAKENDDAESDSESDSELFSSFTDADKKLLMDKAEEINLSDQPMKIFKALGRQYPAHTRQEWSACFYSVILPEFRKLDNKAKAPQQERGPGASFHSPKSLQLQSPIQLESRSNESSKKDVKPRKPGPEKDSGSPASSSTPAKRRLPGNHRLTAPLMLDSEQVETKLPQWRVVINSAAHALATSEEIALPAKPQTPQNQTSPQKRKHADDGQTPKGNQAVKKPRKRYGSSSEMPSTPEPSPRHKRQPSIELGELVPTSSEKSVEDTSASTPRALVEVVKPPIKKGVGKSTKIAQVVKISETPAKSPKRPTSDKNPISKSTPPKSILVKSPKTRKTKPSYENMSTQAIFNTEIDQEAFSNPISKSTPPKSILVKSPKTRKTKLSYENMSTQAIFNTEIDQEAFSTEMNFAFPWLEDDEQIPSKPAKATALERIETPQSKASTAKVPESGSKTVTEADKAGIEEMHRYLDYCEKKFGLSGTEVIQAVERTSGVKANIEILLKAISKGEEPADIPGIWNKEDDEVLMGSDSRQMKELSDRKGDAEIMRRMNFLNMWNLA</sequence>
<evidence type="ECO:0000256" key="1">
    <source>
        <dbReference type="ARBA" id="ARBA00010467"/>
    </source>
</evidence>
<dbReference type="GO" id="GO:0070187">
    <property type="term" value="C:shelterin complex"/>
    <property type="evidence" value="ECO:0007669"/>
    <property type="project" value="TreeGrafter"/>
</dbReference>
<keyword evidence="4" id="KW-0805">Transcription regulation</keyword>
<dbReference type="PANTHER" id="PTHR16466:SF6">
    <property type="entry name" value="TELOMERIC REPEAT-BINDING FACTOR 2-INTERACTING PROTEIN 1"/>
    <property type="match status" value="1"/>
</dbReference>
<keyword evidence="3 8" id="KW-0779">Telomere</keyword>
<keyword evidence="6" id="KW-0804">Transcription</keyword>
<dbReference type="SUPFAM" id="SSF46689">
    <property type="entry name" value="Homeodomain-like"/>
    <property type="match status" value="1"/>
</dbReference>
<evidence type="ECO:0000259" key="10">
    <source>
        <dbReference type="PROSITE" id="PS50172"/>
    </source>
</evidence>
<evidence type="ECO:0000313" key="12">
    <source>
        <dbReference type="Proteomes" id="UP000276215"/>
    </source>
</evidence>
<keyword evidence="2 8" id="KW-0158">Chromosome</keyword>
<evidence type="ECO:0000256" key="3">
    <source>
        <dbReference type="ARBA" id="ARBA00022895"/>
    </source>
</evidence>
<feature type="region of interest" description="Disordered" evidence="9">
    <location>
        <begin position="177"/>
        <end position="221"/>
    </location>
</feature>
<dbReference type="Gene3D" id="1.10.10.60">
    <property type="entry name" value="Homeodomain-like"/>
    <property type="match status" value="1"/>
</dbReference>
<dbReference type="GO" id="GO:0042162">
    <property type="term" value="F:telomeric DNA binding"/>
    <property type="evidence" value="ECO:0007669"/>
    <property type="project" value="TreeGrafter"/>
</dbReference>
<dbReference type="Pfam" id="PF11626">
    <property type="entry name" value="Rap1_C"/>
    <property type="match status" value="1"/>
</dbReference>
<feature type="compositionally biased region" description="Polar residues" evidence="9">
    <location>
        <begin position="457"/>
        <end position="471"/>
    </location>
</feature>
<dbReference type="OrthoDB" id="435460at2759"/>
<dbReference type="Pfam" id="PF16589">
    <property type="entry name" value="BRCT_2"/>
    <property type="match status" value="1"/>
</dbReference>
<feature type="region of interest" description="Disordered" evidence="9">
    <location>
        <begin position="387"/>
        <end position="544"/>
    </location>
</feature>
<feature type="compositionally biased region" description="Acidic residues" evidence="9">
    <location>
        <begin position="208"/>
        <end position="218"/>
    </location>
</feature>
<feature type="region of interest" description="Disordered" evidence="9">
    <location>
        <begin position="282"/>
        <end position="350"/>
    </location>
</feature>
<comment type="subcellular location">
    <subcellularLocation>
        <location evidence="8">Nucleus</location>
    </subcellularLocation>
    <subcellularLocation>
        <location evidence="8">Chromosome</location>
        <location evidence="8">Telomere</location>
    </subcellularLocation>
</comment>
<dbReference type="InterPro" id="IPR038104">
    <property type="entry name" value="Rap1_C_sf"/>
</dbReference>
<evidence type="ECO:0000256" key="2">
    <source>
        <dbReference type="ARBA" id="ARBA00022454"/>
    </source>
</evidence>
<comment type="subunit">
    <text evidence="8">Homodimer.</text>
</comment>
<dbReference type="InterPro" id="IPR009057">
    <property type="entry name" value="Homeodomain-like_sf"/>
</dbReference>
<feature type="region of interest" description="Disordered" evidence="9">
    <location>
        <begin position="97"/>
        <end position="117"/>
    </location>
</feature>
<dbReference type="Gene3D" id="1.10.10.2170">
    <property type="match status" value="1"/>
</dbReference>
<evidence type="ECO:0000256" key="4">
    <source>
        <dbReference type="ARBA" id="ARBA00023015"/>
    </source>
</evidence>
<feature type="compositionally biased region" description="Polar residues" evidence="9">
    <location>
        <begin position="513"/>
        <end position="523"/>
    </location>
</feature>
<proteinExistence type="inferred from homology"/>
<feature type="compositionally biased region" description="Polar residues" evidence="9">
    <location>
        <begin position="298"/>
        <end position="312"/>
    </location>
</feature>
<evidence type="ECO:0000256" key="8">
    <source>
        <dbReference type="RuleBase" id="RU367107"/>
    </source>
</evidence>
<dbReference type="Pfam" id="PF08914">
    <property type="entry name" value="Myb_Rap1"/>
    <property type="match status" value="1"/>
</dbReference>
<name>A0A3N4JK82_9PEZI</name>
<feature type="compositionally biased region" description="Basic and acidic residues" evidence="9">
    <location>
        <begin position="183"/>
        <end position="207"/>
    </location>
</feature>
<keyword evidence="5" id="KW-0010">Activator</keyword>
<dbReference type="PANTHER" id="PTHR16466">
    <property type="entry name" value="TELOMERE REPEAT-BINDING FACTOR 2-INTERACTING PROTEIN 1"/>
    <property type="match status" value="1"/>
</dbReference>
<evidence type="ECO:0000256" key="6">
    <source>
        <dbReference type="ARBA" id="ARBA00023163"/>
    </source>
</evidence>
<evidence type="ECO:0000313" key="11">
    <source>
        <dbReference type="EMBL" id="RPA96820.1"/>
    </source>
</evidence>
<keyword evidence="12" id="KW-1185">Reference proteome</keyword>
<dbReference type="InterPro" id="IPR021661">
    <property type="entry name" value="Rap1_C"/>
</dbReference>
<dbReference type="InterPro" id="IPR001357">
    <property type="entry name" value="BRCT_dom"/>
</dbReference>
<dbReference type="GO" id="GO:0031848">
    <property type="term" value="P:protection from non-homologous end joining at telomere"/>
    <property type="evidence" value="ECO:0007669"/>
    <property type="project" value="TreeGrafter"/>
</dbReference>
<organism evidence="11 12">
    <name type="scientific">Choiromyces venosus 120613-1</name>
    <dbReference type="NCBI Taxonomy" id="1336337"/>
    <lineage>
        <taxon>Eukaryota</taxon>
        <taxon>Fungi</taxon>
        <taxon>Dikarya</taxon>
        <taxon>Ascomycota</taxon>
        <taxon>Pezizomycotina</taxon>
        <taxon>Pezizomycetes</taxon>
        <taxon>Pezizales</taxon>
        <taxon>Tuberaceae</taxon>
        <taxon>Choiromyces</taxon>
    </lineage>
</organism>
<evidence type="ECO:0000256" key="7">
    <source>
        <dbReference type="ARBA" id="ARBA00023242"/>
    </source>
</evidence>
<feature type="domain" description="BRCT" evidence="10">
    <location>
        <begin position="13"/>
        <end position="93"/>
    </location>
</feature>
<dbReference type="InterPro" id="IPR015010">
    <property type="entry name" value="TERF2IP_Myb"/>
</dbReference>
<dbReference type="STRING" id="1336337.A0A3N4JK82"/>
<comment type="function">
    <text evidence="8">Involved in the regulation of telomere length, clustering and has a specific role in telomere position effect (TPE).</text>
</comment>
<evidence type="ECO:0000256" key="5">
    <source>
        <dbReference type="ARBA" id="ARBA00023159"/>
    </source>
</evidence>
<dbReference type="CDD" id="cd11655">
    <property type="entry name" value="rap1_myb-like"/>
    <property type="match status" value="1"/>
</dbReference>